<evidence type="ECO:0000256" key="3">
    <source>
        <dbReference type="ARBA" id="ARBA00022989"/>
    </source>
</evidence>
<dbReference type="RefSeq" id="WP_161982861.1">
    <property type="nucleotide sequence ID" value="NZ_CP029077.1"/>
</dbReference>
<evidence type="ECO:0000256" key="2">
    <source>
        <dbReference type="ARBA" id="ARBA00022692"/>
    </source>
</evidence>
<dbReference type="GO" id="GO:0016020">
    <property type="term" value="C:membrane"/>
    <property type="evidence" value="ECO:0007669"/>
    <property type="project" value="UniProtKB-SubCell"/>
</dbReference>
<gene>
    <name evidence="6" type="ORF">Deia_00845</name>
</gene>
<comment type="subcellular location">
    <subcellularLocation>
        <location evidence="1">Membrane</location>
        <topology evidence="1">Multi-pass membrane protein</topology>
    </subcellularLocation>
</comment>
<feature type="transmembrane region" description="Helical" evidence="5">
    <location>
        <begin position="68"/>
        <end position="88"/>
    </location>
</feature>
<keyword evidence="4 5" id="KW-0472">Membrane</keyword>
<name>A0A5B8XE95_9RICK</name>
<dbReference type="SUPFAM" id="SSF158442">
    <property type="entry name" value="DsbB-like"/>
    <property type="match status" value="1"/>
</dbReference>
<evidence type="ECO:0000256" key="5">
    <source>
        <dbReference type="SAM" id="Phobius"/>
    </source>
</evidence>
<evidence type="ECO:0000256" key="1">
    <source>
        <dbReference type="ARBA" id="ARBA00004141"/>
    </source>
</evidence>
<evidence type="ECO:0000256" key="4">
    <source>
        <dbReference type="ARBA" id="ARBA00023136"/>
    </source>
</evidence>
<feature type="transmembrane region" description="Helical" evidence="5">
    <location>
        <begin position="12"/>
        <end position="30"/>
    </location>
</feature>
<dbReference type="InterPro" id="IPR023380">
    <property type="entry name" value="DsbB-like_sf"/>
</dbReference>
<feature type="transmembrane region" description="Helical" evidence="5">
    <location>
        <begin position="125"/>
        <end position="143"/>
    </location>
</feature>
<keyword evidence="7" id="KW-1185">Reference proteome</keyword>
<dbReference type="OrthoDB" id="9808637at2"/>
<organism evidence="6 7">
    <name type="scientific">Candidatus Deianiraea vastatrix</name>
    <dbReference type="NCBI Taxonomy" id="2163644"/>
    <lineage>
        <taxon>Bacteria</taxon>
        <taxon>Pseudomonadati</taxon>
        <taxon>Pseudomonadota</taxon>
        <taxon>Alphaproteobacteria</taxon>
        <taxon>Rickettsiales</taxon>
        <taxon>Candidatus Deianiraeaceae</taxon>
        <taxon>Candidatus Deianiraea</taxon>
    </lineage>
</organism>
<proteinExistence type="predicted"/>
<dbReference type="Proteomes" id="UP000321934">
    <property type="component" value="Chromosome"/>
</dbReference>
<protein>
    <submittedName>
        <fullName evidence="6">DsbB family disulfide bond formation protein</fullName>
    </submittedName>
</protein>
<sequence>MIRFLERLDGFRLKVLVLLIFIAPFATSFILEHFLSLIPCILCIAERWMHFISFLFAGLFIRYSGGKYSLLVVLMCIGINFGVTVYHIGVEYGIFESSCDDFSIENIYSVSVKCSIAKYFLGVKLTFWNILYCIFEFFTIFLYKSLTIKK</sequence>
<dbReference type="GO" id="GO:0006457">
    <property type="term" value="P:protein folding"/>
    <property type="evidence" value="ECO:0007669"/>
    <property type="project" value="InterPro"/>
</dbReference>
<evidence type="ECO:0000313" key="7">
    <source>
        <dbReference type="Proteomes" id="UP000321934"/>
    </source>
</evidence>
<accession>A0A5B8XE95</accession>
<dbReference type="AlphaFoldDB" id="A0A5B8XE95"/>
<feature type="transmembrane region" description="Helical" evidence="5">
    <location>
        <begin position="36"/>
        <end position="61"/>
    </location>
</feature>
<keyword evidence="3 5" id="KW-1133">Transmembrane helix</keyword>
<dbReference type="GO" id="GO:0015035">
    <property type="term" value="F:protein-disulfide reductase activity"/>
    <property type="evidence" value="ECO:0007669"/>
    <property type="project" value="InterPro"/>
</dbReference>
<dbReference type="Pfam" id="PF02600">
    <property type="entry name" value="DsbB"/>
    <property type="match status" value="1"/>
</dbReference>
<dbReference type="Gene3D" id="1.20.1550.10">
    <property type="entry name" value="DsbB-like"/>
    <property type="match status" value="1"/>
</dbReference>
<dbReference type="InterPro" id="IPR003752">
    <property type="entry name" value="DiS_bond_form_DsbB/BdbC"/>
</dbReference>
<evidence type="ECO:0000313" key="6">
    <source>
        <dbReference type="EMBL" id="QED23632.1"/>
    </source>
</evidence>
<keyword evidence="2 5" id="KW-0812">Transmembrane</keyword>
<reference evidence="6 7" key="1">
    <citation type="journal article" date="2019" name="ISME J.">
        <title>Deianiraea, an extracellular bacterium associated with the ciliate Paramecium, suggests an alternative scenario for the evolution of Rickettsiales.</title>
        <authorList>
            <person name="Castelli M."/>
            <person name="Sabaneyeva E."/>
            <person name="Lanzoni O."/>
            <person name="Lebedeva N."/>
            <person name="Floriano A.M."/>
            <person name="Gaiarsa S."/>
            <person name="Benken K."/>
            <person name="Modeo L."/>
            <person name="Bandi C."/>
            <person name="Potekhin A."/>
            <person name="Sassera D."/>
            <person name="Petroni G."/>
        </authorList>
    </citation>
    <scope>NUCLEOTIDE SEQUENCE [LARGE SCALE GENOMIC DNA]</scope>
    <source>
        <strain evidence="6">CyL4-1</strain>
    </source>
</reference>
<dbReference type="EMBL" id="CP029077">
    <property type="protein sequence ID" value="QED23632.1"/>
    <property type="molecule type" value="Genomic_DNA"/>
</dbReference>